<dbReference type="PANTHER" id="PTHR35567">
    <property type="entry name" value="MALATE DEHYDROGENASE (AFU_ORTHOLOGUE AFUA_2G13800)"/>
    <property type="match status" value="1"/>
</dbReference>
<dbReference type="EMBL" id="MCFC01000037">
    <property type="protein sequence ID" value="ORY27679.1"/>
    <property type="molecule type" value="Genomic_DNA"/>
</dbReference>
<sequence length="188" mass="19814">SILGSVPTNCPVANIKLSLPSGFAVPCGQTPELITVGSGVQNYTCTSGSWVTAGALASLYDVSCVFQELDRYISPTLISSLLPEIAYRTLPYPVPSGSGVDIEHSFINTSDGLEPRFVGDGREVIAERNASVSAPNADDIPWLELTAVNGTLAKTVFRIDTVRGQPPATCSNEGGLLSVQYAALYVFT</sequence>
<dbReference type="Proteomes" id="UP000193986">
    <property type="component" value="Unassembled WGS sequence"/>
</dbReference>
<protein>
    <submittedName>
        <fullName evidence="1">Uncharacterized protein</fullName>
    </submittedName>
</protein>
<feature type="non-terminal residue" evidence="1">
    <location>
        <position position="188"/>
    </location>
</feature>
<dbReference type="Pfam" id="PF11937">
    <property type="entry name" value="DUF3455"/>
    <property type="match status" value="1"/>
</dbReference>
<name>A0A1Y2AYM3_9TREE</name>
<comment type="caution">
    <text evidence="1">The sequence shown here is derived from an EMBL/GenBank/DDBJ whole genome shotgun (WGS) entry which is preliminary data.</text>
</comment>
<feature type="non-terminal residue" evidence="1">
    <location>
        <position position="1"/>
    </location>
</feature>
<gene>
    <name evidence="1" type="ORF">BCR39DRAFT_453828</name>
</gene>
<dbReference type="AlphaFoldDB" id="A0A1Y2AYM3"/>
<keyword evidence="2" id="KW-1185">Reference proteome</keyword>
<dbReference type="InterPro" id="IPR021851">
    <property type="entry name" value="DUF3455"/>
</dbReference>
<proteinExistence type="predicted"/>
<dbReference type="InParanoid" id="A0A1Y2AYM3"/>
<evidence type="ECO:0000313" key="1">
    <source>
        <dbReference type="EMBL" id="ORY27679.1"/>
    </source>
</evidence>
<accession>A0A1Y2AYM3</accession>
<dbReference type="PANTHER" id="PTHR35567:SF1">
    <property type="entry name" value="CONSERVED FUNGAL PROTEIN (AFU_ORTHOLOGUE AFUA_1G14230)"/>
    <property type="match status" value="1"/>
</dbReference>
<reference evidence="1 2" key="1">
    <citation type="submission" date="2016-07" db="EMBL/GenBank/DDBJ databases">
        <title>Pervasive Adenine N6-methylation of Active Genes in Fungi.</title>
        <authorList>
            <consortium name="DOE Joint Genome Institute"/>
            <person name="Mondo S.J."/>
            <person name="Dannebaum R.O."/>
            <person name="Kuo R.C."/>
            <person name="Labutti K."/>
            <person name="Haridas S."/>
            <person name="Kuo A."/>
            <person name="Salamov A."/>
            <person name="Ahrendt S.R."/>
            <person name="Lipzen A."/>
            <person name="Sullivan W."/>
            <person name="Andreopoulos W.B."/>
            <person name="Clum A."/>
            <person name="Lindquist E."/>
            <person name="Daum C."/>
            <person name="Ramamoorthy G.K."/>
            <person name="Gryganskyi A."/>
            <person name="Culley D."/>
            <person name="Magnuson J.K."/>
            <person name="James T.Y."/>
            <person name="O'Malley M.A."/>
            <person name="Stajich J.E."/>
            <person name="Spatafora J.W."/>
            <person name="Visel A."/>
            <person name="Grigoriev I.V."/>
        </authorList>
    </citation>
    <scope>NUCLEOTIDE SEQUENCE [LARGE SCALE GENOMIC DNA]</scope>
    <source>
        <strain evidence="1 2">68-887.2</strain>
    </source>
</reference>
<dbReference type="OrthoDB" id="1859733at2759"/>
<organism evidence="1 2">
    <name type="scientific">Naematelia encephala</name>
    <dbReference type="NCBI Taxonomy" id="71784"/>
    <lineage>
        <taxon>Eukaryota</taxon>
        <taxon>Fungi</taxon>
        <taxon>Dikarya</taxon>
        <taxon>Basidiomycota</taxon>
        <taxon>Agaricomycotina</taxon>
        <taxon>Tremellomycetes</taxon>
        <taxon>Tremellales</taxon>
        <taxon>Naemateliaceae</taxon>
        <taxon>Naematelia</taxon>
    </lineage>
</organism>
<evidence type="ECO:0000313" key="2">
    <source>
        <dbReference type="Proteomes" id="UP000193986"/>
    </source>
</evidence>